<organism evidence="1 2">
    <name type="scientific">Natronorubrum tibetense GA33</name>
    <dbReference type="NCBI Taxonomy" id="1114856"/>
    <lineage>
        <taxon>Archaea</taxon>
        <taxon>Methanobacteriati</taxon>
        <taxon>Methanobacteriota</taxon>
        <taxon>Stenosarchaea group</taxon>
        <taxon>Halobacteria</taxon>
        <taxon>Halobacteriales</taxon>
        <taxon>Natrialbaceae</taxon>
        <taxon>Natronorubrum</taxon>
    </lineage>
</organism>
<dbReference type="AlphaFoldDB" id="L9VIU8"/>
<protein>
    <submittedName>
        <fullName evidence="1">Uncharacterized protein</fullName>
    </submittedName>
</protein>
<proteinExistence type="predicted"/>
<dbReference type="PATRIC" id="fig|1114856.3.peg.4493"/>
<keyword evidence="2" id="KW-1185">Reference proteome</keyword>
<accession>L9VIU8</accession>
<evidence type="ECO:0000313" key="2">
    <source>
        <dbReference type="Proteomes" id="UP000011599"/>
    </source>
</evidence>
<comment type="caution">
    <text evidence="1">The sequence shown here is derived from an EMBL/GenBank/DDBJ whole genome shotgun (WGS) entry which is preliminary data.</text>
</comment>
<evidence type="ECO:0000313" key="1">
    <source>
        <dbReference type="EMBL" id="ELY36223.1"/>
    </source>
</evidence>
<name>L9VIU8_9EURY</name>
<reference evidence="1 2" key="1">
    <citation type="journal article" date="2014" name="PLoS Genet.">
        <title>Phylogenetically driven sequencing of extremely halophilic archaea reveals strategies for static and dynamic osmo-response.</title>
        <authorList>
            <person name="Becker E.A."/>
            <person name="Seitzer P.M."/>
            <person name="Tritt A."/>
            <person name="Larsen D."/>
            <person name="Krusor M."/>
            <person name="Yao A.I."/>
            <person name="Wu D."/>
            <person name="Madern D."/>
            <person name="Eisen J.A."/>
            <person name="Darling A.E."/>
            <person name="Facciotti M.T."/>
        </authorList>
    </citation>
    <scope>NUCLEOTIDE SEQUENCE [LARGE SCALE GENOMIC DNA]</scope>
    <source>
        <strain evidence="1 2">GA33</strain>
    </source>
</reference>
<dbReference type="EMBL" id="AOHW01000052">
    <property type="protein sequence ID" value="ELY36223.1"/>
    <property type="molecule type" value="Genomic_DNA"/>
</dbReference>
<sequence length="66" mass="8005">MISVRTRTMAILLFIIHVISPRWRHYVYSVWTEIERRQPGYSHRIRPVPIRSSLTYRTPLGELERI</sequence>
<dbReference type="Proteomes" id="UP000011599">
    <property type="component" value="Unassembled WGS sequence"/>
</dbReference>
<gene>
    <name evidence="1" type="ORF">C496_21754</name>
</gene>